<proteinExistence type="predicted"/>
<sequence length="129" mass="13873">MTNFRSRYEILDNVATVLAPENAIRECFDNDTLHIPVVEGGVRYTPSMNTRVTSGLFPSSAGSPRVYSLDNNSLGHLGSISSSVGSPRVFSLNNNNLSGHLGSIPSSAGSPRVYSLNNSKHWLAETHIA</sequence>
<organism evidence="1 2">
    <name type="scientific">Rhododendron molle</name>
    <name type="common">Chinese azalea</name>
    <name type="synonym">Azalea mollis</name>
    <dbReference type="NCBI Taxonomy" id="49168"/>
    <lineage>
        <taxon>Eukaryota</taxon>
        <taxon>Viridiplantae</taxon>
        <taxon>Streptophyta</taxon>
        <taxon>Embryophyta</taxon>
        <taxon>Tracheophyta</taxon>
        <taxon>Spermatophyta</taxon>
        <taxon>Magnoliopsida</taxon>
        <taxon>eudicotyledons</taxon>
        <taxon>Gunneridae</taxon>
        <taxon>Pentapetalae</taxon>
        <taxon>asterids</taxon>
        <taxon>Ericales</taxon>
        <taxon>Ericaceae</taxon>
        <taxon>Ericoideae</taxon>
        <taxon>Rhodoreae</taxon>
        <taxon>Rhododendron</taxon>
    </lineage>
</organism>
<evidence type="ECO:0000313" key="2">
    <source>
        <dbReference type="Proteomes" id="UP001062846"/>
    </source>
</evidence>
<comment type="caution">
    <text evidence="1">The sequence shown here is derived from an EMBL/GenBank/DDBJ whole genome shotgun (WGS) entry which is preliminary data.</text>
</comment>
<dbReference type="Proteomes" id="UP001062846">
    <property type="component" value="Chromosome 8"/>
</dbReference>
<reference evidence="1" key="1">
    <citation type="submission" date="2022-02" db="EMBL/GenBank/DDBJ databases">
        <title>Plant Genome Project.</title>
        <authorList>
            <person name="Zhang R.-G."/>
        </authorList>
    </citation>
    <scope>NUCLEOTIDE SEQUENCE</scope>
    <source>
        <strain evidence="1">AT1</strain>
    </source>
</reference>
<name>A0ACC0MQ91_RHOML</name>
<keyword evidence="2" id="KW-1185">Reference proteome</keyword>
<accession>A0ACC0MQ91</accession>
<gene>
    <name evidence="1" type="ORF">RHMOL_Rhmol08G0163800</name>
</gene>
<dbReference type="EMBL" id="CM046395">
    <property type="protein sequence ID" value="KAI8542751.1"/>
    <property type="molecule type" value="Genomic_DNA"/>
</dbReference>
<evidence type="ECO:0000313" key="1">
    <source>
        <dbReference type="EMBL" id="KAI8542751.1"/>
    </source>
</evidence>
<protein>
    <submittedName>
        <fullName evidence="1">Uncharacterized protein</fullName>
    </submittedName>
</protein>